<organism evidence="1 2">
    <name type="scientific">Strongyloides venezuelensis</name>
    <name type="common">Threadworm</name>
    <dbReference type="NCBI Taxonomy" id="75913"/>
    <lineage>
        <taxon>Eukaryota</taxon>
        <taxon>Metazoa</taxon>
        <taxon>Ecdysozoa</taxon>
        <taxon>Nematoda</taxon>
        <taxon>Chromadorea</taxon>
        <taxon>Rhabditida</taxon>
        <taxon>Tylenchina</taxon>
        <taxon>Panagrolaimomorpha</taxon>
        <taxon>Strongyloidoidea</taxon>
        <taxon>Strongyloididae</taxon>
        <taxon>Strongyloides</taxon>
    </lineage>
</organism>
<protein>
    <submittedName>
        <fullName evidence="2">Activin_recp domain-containing protein</fullName>
    </submittedName>
</protein>
<sequence length="139" mass="15654">MAKKQQFLDIVLEMKILCLFLAVSLTFSFTNGKEIECQRFCKYLSGDLEFVQSYCLSEADYEDGVCLSTEEIGCSIAKMNFDGTLILAGGCPTPEFITQTGIKRNDCGYFETFLNEDEIQLSSKICRCHEGLCNNETVF</sequence>
<reference evidence="1" key="1">
    <citation type="submission" date="2014-07" db="EMBL/GenBank/DDBJ databases">
        <authorList>
            <person name="Martin A.A"/>
            <person name="De Silva N."/>
        </authorList>
    </citation>
    <scope>NUCLEOTIDE SEQUENCE</scope>
</reference>
<name>A0A0K0EU26_STRVS</name>
<proteinExistence type="predicted"/>
<dbReference type="WBParaSite" id="SVE_0001900.1">
    <property type="protein sequence ID" value="SVE_0001900.1"/>
    <property type="gene ID" value="SVE_0001900"/>
</dbReference>
<accession>A0A0K0EU26</accession>
<reference evidence="2" key="2">
    <citation type="submission" date="2015-08" db="UniProtKB">
        <authorList>
            <consortium name="WormBaseParasite"/>
        </authorList>
    </citation>
    <scope>IDENTIFICATION</scope>
</reference>
<evidence type="ECO:0000313" key="1">
    <source>
        <dbReference type="Proteomes" id="UP000035680"/>
    </source>
</evidence>
<dbReference type="AlphaFoldDB" id="A0A0K0EU26"/>
<keyword evidence="1" id="KW-1185">Reference proteome</keyword>
<dbReference type="Proteomes" id="UP000035680">
    <property type="component" value="Unassembled WGS sequence"/>
</dbReference>
<evidence type="ECO:0000313" key="2">
    <source>
        <dbReference type="WBParaSite" id="SVE_0001900.1"/>
    </source>
</evidence>